<evidence type="ECO:0000313" key="8">
    <source>
        <dbReference type="EMBL" id="OJJ82206.1"/>
    </source>
</evidence>
<dbReference type="Gene3D" id="1.10.150.240">
    <property type="entry name" value="Putative phosphatase, domain 2"/>
    <property type="match status" value="1"/>
</dbReference>
<keyword evidence="6" id="KW-0408">Iron</keyword>
<dbReference type="Pfam" id="PF02668">
    <property type="entry name" value="TauD"/>
    <property type="match status" value="1"/>
</dbReference>
<dbReference type="SUPFAM" id="SSF51197">
    <property type="entry name" value="Clavaminate synthase-like"/>
    <property type="match status" value="1"/>
</dbReference>
<dbReference type="OrthoDB" id="40579at2759"/>
<dbReference type="Pfam" id="PF13419">
    <property type="entry name" value="HAD_2"/>
    <property type="match status" value="1"/>
</dbReference>
<dbReference type="InterPro" id="IPR003819">
    <property type="entry name" value="TauD/TfdA-like"/>
</dbReference>
<dbReference type="SUPFAM" id="SSF56784">
    <property type="entry name" value="HAD-like"/>
    <property type="match status" value="1"/>
</dbReference>
<evidence type="ECO:0000256" key="6">
    <source>
        <dbReference type="ARBA" id="ARBA00023004"/>
    </source>
</evidence>
<reference evidence="9" key="1">
    <citation type="journal article" date="2017" name="Genome Biol.">
        <title>Comparative genomics reveals high biological diversity and specific adaptations in the industrially and medically important fungal genus Aspergillus.</title>
        <authorList>
            <person name="de Vries R.P."/>
            <person name="Riley R."/>
            <person name="Wiebenga A."/>
            <person name="Aguilar-Osorio G."/>
            <person name="Amillis S."/>
            <person name="Uchima C.A."/>
            <person name="Anderluh G."/>
            <person name="Asadollahi M."/>
            <person name="Askin M."/>
            <person name="Barry K."/>
            <person name="Battaglia E."/>
            <person name="Bayram O."/>
            <person name="Benocci T."/>
            <person name="Braus-Stromeyer S.A."/>
            <person name="Caldana C."/>
            <person name="Canovas D."/>
            <person name="Cerqueira G.C."/>
            <person name="Chen F."/>
            <person name="Chen W."/>
            <person name="Choi C."/>
            <person name="Clum A."/>
            <person name="Dos Santos R.A."/>
            <person name="Damasio A.R."/>
            <person name="Diallinas G."/>
            <person name="Emri T."/>
            <person name="Fekete E."/>
            <person name="Flipphi M."/>
            <person name="Freyberg S."/>
            <person name="Gallo A."/>
            <person name="Gournas C."/>
            <person name="Habgood R."/>
            <person name="Hainaut M."/>
            <person name="Harispe M.L."/>
            <person name="Henrissat B."/>
            <person name="Hilden K.S."/>
            <person name="Hope R."/>
            <person name="Hossain A."/>
            <person name="Karabika E."/>
            <person name="Karaffa L."/>
            <person name="Karanyi Z."/>
            <person name="Krasevec N."/>
            <person name="Kuo A."/>
            <person name="Kusch H."/>
            <person name="LaButti K."/>
            <person name="Lagendijk E.L."/>
            <person name="Lapidus A."/>
            <person name="Levasseur A."/>
            <person name="Lindquist E."/>
            <person name="Lipzen A."/>
            <person name="Logrieco A.F."/>
            <person name="MacCabe A."/>
            <person name="Maekelae M.R."/>
            <person name="Malavazi I."/>
            <person name="Melin P."/>
            <person name="Meyer V."/>
            <person name="Mielnichuk N."/>
            <person name="Miskei M."/>
            <person name="Molnar A.P."/>
            <person name="Mule G."/>
            <person name="Ngan C.Y."/>
            <person name="Orejas M."/>
            <person name="Orosz E."/>
            <person name="Ouedraogo J.P."/>
            <person name="Overkamp K.M."/>
            <person name="Park H.-S."/>
            <person name="Perrone G."/>
            <person name="Piumi F."/>
            <person name="Punt P.J."/>
            <person name="Ram A.F."/>
            <person name="Ramon A."/>
            <person name="Rauscher S."/>
            <person name="Record E."/>
            <person name="Riano-Pachon D.M."/>
            <person name="Robert V."/>
            <person name="Roehrig J."/>
            <person name="Ruller R."/>
            <person name="Salamov A."/>
            <person name="Salih N.S."/>
            <person name="Samson R.A."/>
            <person name="Sandor E."/>
            <person name="Sanguinetti M."/>
            <person name="Schuetze T."/>
            <person name="Sepcic K."/>
            <person name="Shelest E."/>
            <person name="Sherlock G."/>
            <person name="Sophianopoulou V."/>
            <person name="Squina F.M."/>
            <person name="Sun H."/>
            <person name="Susca A."/>
            <person name="Todd R.B."/>
            <person name="Tsang A."/>
            <person name="Unkles S.E."/>
            <person name="van de Wiele N."/>
            <person name="van Rossen-Uffink D."/>
            <person name="Oliveira J.V."/>
            <person name="Vesth T.C."/>
            <person name="Visser J."/>
            <person name="Yu J.-H."/>
            <person name="Zhou M."/>
            <person name="Andersen M.R."/>
            <person name="Archer D.B."/>
            <person name="Baker S.E."/>
            <person name="Benoit I."/>
            <person name="Brakhage A.A."/>
            <person name="Braus G.H."/>
            <person name="Fischer R."/>
            <person name="Frisvad J.C."/>
            <person name="Goldman G.H."/>
            <person name="Houbraken J."/>
            <person name="Oakley B."/>
            <person name="Pocsi I."/>
            <person name="Scazzocchio C."/>
            <person name="Seiboth B."/>
            <person name="vanKuyk P.A."/>
            <person name="Wortman J."/>
            <person name="Dyer P.S."/>
            <person name="Grigoriev I.V."/>
        </authorList>
    </citation>
    <scope>NUCLEOTIDE SEQUENCE [LARGE SCALE GENOMIC DNA]</scope>
    <source>
        <strain evidence="9">CBS 516.65</strain>
    </source>
</reference>
<dbReference type="STRING" id="1160497.A0A1L9VE77"/>
<dbReference type="VEuPathDB" id="FungiDB:ASPGLDRAFT_49619"/>
<dbReference type="PANTHER" id="PTHR10696">
    <property type="entry name" value="GAMMA-BUTYROBETAINE HYDROXYLASE-RELATED"/>
    <property type="match status" value="1"/>
</dbReference>
<evidence type="ECO:0000313" key="9">
    <source>
        <dbReference type="Proteomes" id="UP000184300"/>
    </source>
</evidence>
<sequence>MYIWKKKSEAVSAKDLDTHMSERTSHRGSSSAWIQSIIKAGGISSLKVQQPSTPQEKYTFLLSYFFIKVSDTMDVTQCKLGLQAPIFYLPSDVEGIRKAILTDGIAFVEKCDETLLVSLANEFGEIVRPRNERIEGSGVSHIRFAPNLAGKGYSSEELFFHTDRSGWDVPPRFLMSLLKSASETGGESLLVDGHRVLKAIREQDQHLYRLVTSPKYGSFRADDGTFVPRPVFDESEGLLRFRFDDGIQLSASMVSALPKLQDTIFQNAFAVALKAGQGYIVDNHRFLHGRTLFSGSRELLRVLVHPQPERRDLTLLFDIDGTLCRSEELSIDAYFSCISAIMGEVITHRNTPVNLHGRTDLGLFHAIMEYHGVDDKSLMVEKFQQLHPRYLKESNKKGLTAVECPGAKETLSWLKEYQKDMHPSVRIGLLTGNSRPNALLKLHAAGIDTNIFDLDISSFGDTHLDRKSLFQDSLLKLQERYGMGVHASDVIIVGDTPLDIECAKSVGSDIIAVATGNYTVDDLAMLQPNLCCSQLSEAKEFLALKCA</sequence>
<dbReference type="SFLD" id="SFLDG01129">
    <property type="entry name" value="C1.5:_HAD__Beta-PGM__Phosphata"/>
    <property type="match status" value="1"/>
</dbReference>
<dbReference type="InterPro" id="IPR023198">
    <property type="entry name" value="PGP-like_dom2"/>
</dbReference>
<evidence type="ECO:0000256" key="4">
    <source>
        <dbReference type="ARBA" id="ARBA00022964"/>
    </source>
</evidence>
<dbReference type="SFLD" id="SFLDS00003">
    <property type="entry name" value="Haloacid_Dehalogenase"/>
    <property type="match status" value="1"/>
</dbReference>
<dbReference type="InterPro" id="IPR041492">
    <property type="entry name" value="HAD_2"/>
</dbReference>
<dbReference type="Gene3D" id="3.60.130.10">
    <property type="entry name" value="Clavaminate synthase-like"/>
    <property type="match status" value="1"/>
</dbReference>
<dbReference type="InterPro" id="IPR036412">
    <property type="entry name" value="HAD-like_sf"/>
</dbReference>
<keyword evidence="9" id="KW-1185">Reference proteome</keyword>
<evidence type="ECO:0000259" key="7">
    <source>
        <dbReference type="Pfam" id="PF02668"/>
    </source>
</evidence>
<protein>
    <recommendedName>
        <fullName evidence="7">TauD/TfdA-like domain-containing protein</fullName>
    </recommendedName>
</protein>
<dbReference type="GO" id="GO:0005739">
    <property type="term" value="C:mitochondrion"/>
    <property type="evidence" value="ECO:0007669"/>
    <property type="project" value="TreeGrafter"/>
</dbReference>
<dbReference type="AlphaFoldDB" id="A0A1L9VE77"/>
<keyword evidence="4" id="KW-0223">Dioxygenase</keyword>
<comment type="similarity">
    <text evidence="2">Belongs to the gamma-BBH/TMLD family.</text>
</comment>
<evidence type="ECO:0000256" key="5">
    <source>
        <dbReference type="ARBA" id="ARBA00023002"/>
    </source>
</evidence>
<dbReference type="RefSeq" id="XP_022398904.1">
    <property type="nucleotide sequence ID" value="XM_022547142.1"/>
</dbReference>
<dbReference type="GO" id="GO:0046872">
    <property type="term" value="F:metal ion binding"/>
    <property type="evidence" value="ECO:0007669"/>
    <property type="project" value="UniProtKB-KW"/>
</dbReference>
<comment type="cofactor">
    <cofactor evidence="1">
        <name>Fe(2+)</name>
        <dbReference type="ChEBI" id="CHEBI:29033"/>
    </cofactor>
</comment>
<dbReference type="InterPro" id="IPR050411">
    <property type="entry name" value="AlphaKG_dependent_hydroxylases"/>
</dbReference>
<feature type="domain" description="TauD/TfdA-like" evidence="7">
    <location>
        <begin position="82"/>
        <end position="302"/>
    </location>
</feature>
<dbReference type="InterPro" id="IPR042098">
    <property type="entry name" value="TauD-like_sf"/>
</dbReference>
<dbReference type="GO" id="GO:0051213">
    <property type="term" value="F:dioxygenase activity"/>
    <property type="evidence" value="ECO:0007669"/>
    <property type="project" value="UniProtKB-KW"/>
</dbReference>
<dbReference type="PANTHER" id="PTHR10696:SF25">
    <property type="entry name" value="OXIDOREDUCTASE AIM17-RELATED"/>
    <property type="match status" value="1"/>
</dbReference>
<dbReference type="EMBL" id="KV878903">
    <property type="protein sequence ID" value="OJJ82206.1"/>
    <property type="molecule type" value="Genomic_DNA"/>
</dbReference>
<gene>
    <name evidence="8" type="ORF">ASPGLDRAFT_49619</name>
</gene>
<dbReference type="GeneID" id="34463403"/>
<name>A0A1L9VE77_ASPGL</name>
<evidence type="ECO:0000256" key="2">
    <source>
        <dbReference type="ARBA" id="ARBA00008654"/>
    </source>
</evidence>
<dbReference type="Proteomes" id="UP000184300">
    <property type="component" value="Unassembled WGS sequence"/>
</dbReference>
<organism evidence="8 9">
    <name type="scientific">Aspergillus glaucus CBS 516.65</name>
    <dbReference type="NCBI Taxonomy" id="1160497"/>
    <lineage>
        <taxon>Eukaryota</taxon>
        <taxon>Fungi</taxon>
        <taxon>Dikarya</taxon>
        <taxon>Ascomycota</taxon>
        <taxon>Pezizomycotina</taxon>
        <taxon>Eurotiomycetes</taxon>
        <taxon>Eurotiomycetidae</taxon>
        <taxon>Eurotiales</taxon>
        <taxon>Aspergillaceae</taxon>
        <taxon>Aspergillus</taxon>
        <taxon>Aspergillus subgen. Aspergillus</taxon>
    </lineage>
</organism>
<dbReference type="Gene3D" id="3.40.50.1000">
    <property type="entry name" value="HAD superfamily/HAD-like"/>
    <property type="match status" value="1"/>
</dbReference>
<proteinExistence type="inferred from homology"/>
<evidence type="ECO:0000256" key="1">
    <source>
        <dbReference type="ARBA" id="ARBA00001954"/>
    </source>
</evidence>
<keyword evidence="3" id="KW-0479">Metal-binding</keyword>
<keyword evidence="5" id="KW-0560">Oxidoreductase</keyword>
<accession>A0A1L9VE77</accession>
<evidence type="ECO:0000256" key="3">
    <source>
        <dbReference type="ARBA" id="ARBA00022723"/>
    </source>
</evidence>
<dbReference type="InterPro" id="IPR023214">
    <property type="entry name" value="HAD_sf"/>
</dbReference>
<dbReference type="GO" id="GO:0045329">
    <property type="term" value="P:carnitine biosynthetic process"/>
    <property type="evidence" value="ECO:0007669"/>
    <property type="project" value="TreeGrafter"/>
</dbReference>